<dbReference type="OrthoDB" id="1151181at2"/>
<sequence length="156" mass="17385">MAAIEDLLLKLLQKHVSRLPAQVTTGTVTEVDTDSYTCTVERVDRPELFNVRLNATEFNGNRMVTIPAIDSVVLVCMIENDEAEAYLMACSEVEKVLIVVDTTKFELNTSGTLISKGDETLNRILNEMVDQMLKIYAPKDVPGITALKQRINNLLL</sequence>
<dbReference type="EMBL" id="RBKU01000001">
    <property type="protein sequence ID" value="RKR83187.1"/>
    <property type="molecule type" value="Genomic_DNA"/>
</dbReference>
<dbReference type="AlphaFoldDB" id="A0A495J2M1"/>
<name>A0A495J2M1_9SPHI</name>
<protein>
    <submittedName>
        <fullName evidence="1">Uncharacterized protein</fullName>
    </submittedName>
</protein>
<comment type="caution">
    <text evidence="1">The sequence shown here is derived from an EMBL/GenBank/DDBJ whole genome shotgun (WGS) entry which is preliminary data.</text>
</comment>
<dbReference type="RefSeq" id="WP_121198710.1">
    <property type="nucleotide sequence ID" value="NZ_RBKU01000001.1"/>
</dbReference>
<evidence type="ECO:0000313" key="1">
    <source>
        <dbReference type="EMBL" id="RKR83187.1"/>
    </source>
</evidence>
<reference evidence="1 2" key="1">
    <citation type="submission" date="2018-10" db="EMBL/GenBank/DDBJ databases">
        <title>Genomic Encyclopedia of Archaeal and Bacterial Type Strains, Phase II (KMG-II): from individual species to whole genera.</title>
        <authorList>
            <person name="Goeker M."/>
        </authorList>
    </citation>
    <scope>NUCLEOTIDE SEQUENCE [LARGE SCALE GENOMIC DNA]</scope>
    <source>
        <strain evidence="1 2">DSM 18602</strain>
    </source>
</reference>
<dbReference type="Proteomes" id="UP000268007">
    <property type="component" value="Unassembled WGS sequence"/>
</dbReference>
<accession>A0A495J2M1</accession>
<keyword evidence="2" id="KW-1185">Reference proteome</keyword>
<proteinExistence type="predicted"/>
<organism evidence="1 2">
    <name type="scientific">Mucilaginibacter gracilis</name>
    <dbReference type="NCBI Taxonomy" id="423350"/>
    <lineage>
        <taxon>Bacteria</taxon>
        <taxon>Pseudomonadati</taxon>
        <taxon>Bacteroidota</taxon>
        <taxon>Sphingobacteriia</taxon>
        <taxon>Sphingobacteriales</taxon>
        <taxon>Sphingobacteriaceae</taxon>
        <taxon>Mucilaginibacter</taxon>
    </lineage>
</organism>
<evidence type="ECO:0000313" key="2">
    <source>
        <dbReference type="Proteomes" id="UP000268007"/>
    </source>
</evidence>
<gene>
    <name evidence="1" type="ORF">BDD43_3389</name>
</gene>